<keyword evidence="3" id="KW-1185">Reference proteome</keyword>
<gene>
    <name evidence="2" type="ORF">NQ317_013262</name>
</gene>
<feature type="compositionally biased region" description="Basic and acidic residues" evidence="1">
    <location>
        <begin position="46"/>
        <end position="60"/>
    </location>
</feature>
<dbReference type="EMBL" id="JAPWTJ010000096">
    <property type="protein sequence ID" value="KAJ8983057.1"/>
    <property type="molecule type" value="Genomic_DNA"/>
</dbReference>
<accession>A0ABQ9JZ46</accession>
<name>A0ABQ9JZ46_9CUCU</name>
<evidence type="ECO:0000256" key="1">
    <source>
        <dbReference type="SAM" id="MobiDB-lite"/>
    </source>
</evidence>
<organism evidence="2 3">
    <name type="scientific">Molorchus minor</name>
    <dbReference type="NCBI Taxonomy" id="1323400"/>
    <lineage>
        <taxon>Eukaryota</taxon>
        <taxon>Metazoa</taxon>
        <taxon>Ecdysozoa</taxon>
        <taxon>Arthropoda</taxon>
        <taxon>Hexapoda</taxon>
        <taxon>Insecta</taxon>
        <taxon>Pterygota</taxon>
        <taxon>Neoptera</taxon>
        <taxon>Endopterygota</taxon>
        <taxon>Coleoptera</taxon>
        <taxon>Polyphaga</taxon>
        <taxon>Cucujiformia</taxon>
        <taxon>Chrysomeloidea</taxon>
        <taxon>Cerambycidae</taxon>
        <taxon>Lamiinae</taxon>
        <taxon>Monochamini</taxon>
        <taxon>Molorchus</taxon>
    </lineage>
</organism>
<evidence type="ECO:0000313" key="3">
    <source>
        <dbReference type="Proteomes" id="UP001162164"/>
    </source>
</evidence>
<sequence>MEDSGIDSGDHNGDPKFKPTGSDSSSASSSKSLSRSNTSTSRQLQRKLEARIEHAKRLHQEYNSTSGLIPIQRLPIPGAKDHQPLVQWESDDSEEDIVNFFPLSRKESRVHQELTDTFSIEEMSISGDDEEEEDLHLVPPQTVYKRFECCSISFCVIM</sequence>
<feature type="region of interest" description="Disordered" evidence="1">
    <location>
        <begin position="1"/>
        <end position="76"/>
    </location>
</feature>
<dbReference type="Proteomes" id="UP001162164">
    <property type="component" value="Unassembled WGS sequence"/>
</dbReference>
<protein>
    <submittedName>
        <fullName evidence="2">Uncharacterized protein</fullName>
    </submittedName>
</protein>
<evidence type="ECO:0000313" key="2">
    <source>
        <dbReference type="EMBL" id="KAJ8983057.1"/>
    </source>
</evidence>
<feature type="compositionally biased region" description="Low complexity" evidence="1">
    <location>
        <begin position="20"/>
        <end position="41"/>
    </location>
</feature>
<reference evidence="2" key="1">
    <citation type="journal article" date="2023" name="Insect Mol. Biol.">
        <title>Genome sequencing provides insights into the evolution of gene families encoding plant cell wall-degrading enzymes in longhorned beetles.</title>
        <authorList>
            <person name="Shin N.R."/>
            <person name="Okamura Y."/>
            <person name="Kirsch R."/>
            <person name="Pauchet Y."/>
        </authorList>
    </citation>
    <scope>NUCLEOTIDE SEQUENCE</scope>
    <source>
        <strain evidence="2">MMC_N1</strain>
    </source>
</reference>
<proteinExistence type="predicted"/>
<feature type="compositionally biased region" description="Basic and acidic residues" evidence="1">
    <location>
        <begin position="8"/>
        <end position="17"/>
    </location>
</feature>
<comment type="caution">
    <text evidence="2">The sequence shown here is derived from an EMBL/GenBank/DDBJ whole genome shotgun (WGS) entry which is preliminary data.</text>
</comment>